<dbReference type="Proteomes" id="UP000241426">
    <property type="component" value="Unassembled WGS sequence"/>
</dbReference>
<comment type="similarity">
    <text evidence="1">Belongs to the membrane fusion protein (MFP) (TC 8.A.1) family.</text>
</comment>
<evidence type="ECO:0000313" key="5">
    <source>
        <dbReference type="EMBL" id="PSU96762.1"/>
    </source>
</evidence>
<protein>
    <submittedName>
        <fullName evidence="5">Efflux RND transporter periplasmic adaptor subunit</fullName>
    </submittedName>
</protein>
<dbReference type="Gene3D" id="2.40.50.100">
    <property type="match status" value="1"/>
</dbReference>
<dbReference type="PANTHER" id="PTHR30469:SF11">
    <property type="entry name" value="BLL4320 PROTEIN"/>
    <property type="match status" value="1"/>
</dbReference>
<organism evidence="5 6">
    <name type="scientific">Photobacterium kishitanii</name>
    <dbReference type="NCBI Taxonomy" id="318456"/>
    <lineage>
        <taxon>Bacteria</taxon>
        <taxon>Pseudomonadati</taxon>
        <taxon>Pseudomonadota</taxon>
        <taxon>Gammaproteobacteria</taxon>
        <taxon>Vibrionales</taxon>
        <taxon>Vibrionaceae</taxon>
        <taxon>Photobacterium</taxon>
    </lineage>
</organism>
<feature type="region of interest" description="Disordered" evidence="2">
    <location>
        <begin position="351"/>
        <end position="393"/>
    </location>
</feature>
<dbReference type="Gene3D" id="2.40.30.170">
    <property type="match status" value="1"/>
</dbReference>
<evidence type="ECO:0000256" key="1">
    <source>
        <dbReference type="ARBA" id="ARBA00009477"/>
    </source>
</evidence>
<name>A0A2T3KFF0_9GAMM</name>
<dbReference type="GO" id="GO:0015562">
    <property type="term" value="F:efflux transmembrane transporter activity"/>
    <property type="evidence" value="ECO:0007669"/>
    <property type="project" value="TreeGrafter"/>
</dbReference>
<dbReference type="AlphaFoldDB" id="A0A2T3KFF0"/>
<accession>A0A2T3KFF0</accession>
<dbReference type="NCBIfam" id="TIGR01730">
    <property type="entry name" value="RND_mfp"/>
    <property type="match status" value="1"/>
</dbReference>
<dbReference type="SUPFAM" id="SSF111369">
    <property type="entry name" value="HlyD-like secretion proteins"/>
    <property type="match status" value="1"/>
</dbReference>
<feature type="signal peptide" evidence="3">
    <location>
        <begin position="1"/>
        <end position="25"/>
    </location>
</feature>
<sequence length="393" mass="42962">MEYKSRILIGVLVFPMLFTTLSSLASEPAKTSSIPIKIQNIKNRTFNQDFQEVGKITAVDSTALTFSASEKLITKCFPDGAYVHKGDVIARLDSTQPKAELQKSETQYAIERSKLHRMLALIQKQPDAISKQDIENQQLQTYLVQVDVQQKKDALLNYQLIAPFNGRLTNFKYSIGSRISSDDVVVSLIKNDPVQVAYSISQQELAEAASNQQVTISVDAYKDKHFTGVVNYIAPEVDPQSGRIDVQANIKNTDKLLIPGMFAKVTQHSAKNVTYPIVSQTAVIVDGDKRYVWLYDGKGVKQQPVVLGDNTNDGYVVIKKGLAVNDKVVVAGQQNLKPDSVVKLQASTASTASTASALPSSSTEKATQQSSPSNKPIQKITDSSNQGAKHEAA</sequence>
<dbReference type="Pfam" id="PF25954">
    <property type="entry name" value="Beta-barrel_RND_2"/>
    <property type="match status" value="1"/>
</dbReference>
<dbReference type="InterPro" id="IPR006143">
    <property type="entry name" value="RND_pump_MFP"/>
</dbReference>
<proteinExistence type="inferred from homology"/>
<dbReference type="Gene3D" id="1.10.287.470">
    <property type="entry name" value="Helix hairpin bin"/>
    <property type="match status" value="1"/>
</dbReference>
<dbReference type="FunFam" id="2.40.30.170:FF:000010">
    <property type="entry name" value="Efflux RND transporter periplasmic adaptor subunit"/>
    <property type="match status" value="1"/>
</dbReference>
<feature type="compositionally biased region" description="Polar residues" evidence="2">
    <location>
        <begin position="364"/>
        <end position="387"/>
    </location>
</feature>
<dbReference type="GO" id="GO:1990281">
    <property type="term" value="C:efflux pump complex"/>
    <property type="evidence" value="ECO:0007669"/>
    <property type="project" value="TreeGrafter"/>
</dbReference>
<evidence type="ECO:0000259" key="4">
    <source>
        <dbReference type="Pfam" id="PF25954"/>
    </source>
</evidence>
<evidence type="ECO:0000313" key="6">
    <source>
        <dbReference type="Proteomes" id="UP000241426"/>
    </source>
</evidence>
<dbReference type="Gene3D" id="2.40.420.20">
    <property type="match status" value="1"/>
</dbReference>
<keyword evidence="3" id="KW-0732">Signal</keyword>
<dbReference type="InterPro" id="IPR058792">
    <property type="entry name" value="Beta-barrel_RND_2"/>
</dbReference>
<dbReference type="EMBL" id="PYNF01000014">
    <property type="protein sequence ID" value="PSU96762.1"/>
    <property type="molecule type" value="Genomic_DNA"/>
</dbReference>
<comment type="caution">
    <text evidence="5">The sequence shown here is derived from an EMBL/GenBank/DDBJ whole genome shotgun (WGS) entry which is preliminary data.</text>
</comment>
<reference evidence="5 6" key="1">
    <citation type="submission" date="2018-01" db="EMBL/GenBank/DDBJ databases">
        <title>Whole genome sequencing of Histamine producing bacteria.</title>
        <authorList>
            <person name="Butler K."/>
        </authorList>
    </citation>
    <scope>NUCLEOTIDE SEQUENCE [LARGE SCALE GENOMIC DNA]</scope>
    <source>
        <strain evidence="5 6">FS-7.2</strain>
    </source>
</reference>
<feature type="compositionally biased region" description="Low complexity" evidence="2">
    <location>
        <begin position="351"/>
        <end position="363"/>
    </location>
</feature>
<feature type="domain" description="CusB-like beta-barrel" evidence="4">
    <location>
        <begin position="197"/>
        <end position="269"/>
    </location>
</feature>
<evidence type="ECO:0000256" key="2">
    <source>
        <dbReference type="SAM" id="MobiDB-lite"/>
    </source>
</evidence>
<dbReference type="PANTHER" id="PTHR30469">
    <property type="entry name" value="MULTIDRUG RESISTANCE PROTEIN MDTA"/>
    <property type="match status" value="1"/>
</dbReference>
<evidence type="ECO:0000256" key="3">
    <source>
        <dbReference type="SAM" id="SignalP"/>
    </source>
</evidence>
<feature type="chain" id="PRO_5015716192" evidence="3">
    <location>
        <begin position="26"/>
        <end position="393"/>
    </location>
</feature>
<gene>
    <name evidence="5" type="ORF">C9J27_15495</name>
</gene>